<reference evidence="2" key="1">
    <citation type="journal article" date="2014" name="Front. Microbiol.">
        <title>High frequency of phylogenetically diverse reductive dehalogenase-homologous genes in deep subseafloor sedimentary metagenomes.</title>
        <authorList>
            <person name="Kawai M."/>
            <person name="Futagami T."/>
            <person name="Toyoda A."/>
            <person name="Takaki Y."/>
            <person name="Nishi S."/>
            <person name="Hori S."/>
            <person name="Arai W."/>
            <person name="Tsubouchi T."/>
            <person name="Morono Y."/>
            <person name="Uchiyama I."/>
            <person name="Ito T."/>
            <person name="Fujiyama A."/>
            <person name="Inagaki F."/>
            <person name="Takami H."/>
        </authorList>
    </citation>
    <scope>NUCLEOTIDE SEQUENCE</scope>
    <source>
        <strain evidence="2">Expedition CK06-06</strain>
    </source>
</reference>
<dbReference type="EMBL" id="BARU01005804">
    <property type="protein sequence ID" value="GAH41572.1"/>
    <property type="molecule type" value="Genomic_DNA"/>
</dbReference>
<sequence>MHDGGAHTAVTYVDVKNGTMTKLLKLPSGGDTSYPGLVWHKKMLYVSYYSSHEGKTSIYLAKLKVKPKPAAEDETFGAETNPTGNPIGGGKGYRRLVSQSDYQVKSAEELLAALKQAKAGQVVYVDDKAEIDLTGGQKIVIPGGVTIASGRGRGNSQGALLYSNELATSPLFLAGGDKVRVTGLRLRGPDQKRRTEQMRKLHKEGRYYSIPNSDGIISMHPNLEVDNCELWGWSHAAVFLKRGASEAHIHHNYIHHNQRSGLGYGVCLDQSDALIEANLFDWCRHHIAGTGRPGTSYEARYNLVLENANGHSFDMHGGRDRKDGTDIAGDVIKIHHNTFKATGVRAIVIRGRPTQSAEIHHNWFMHPDPRRAVVQTNATGNMNVYRNRFTAARILKD</sequence>
<dbReference type="InterPro" id="IPR011050">
    <property type="entry name" value="Pectin_lyase_fold/virulence"/>
</dbReference>
<organism evidence="2">
    <name type="scientific">marine sediment metagenome</name>
    <dbReference type="NCBI Taxonomy" id="412755"/>
    <lineage>
        <taxon>unclassified sequences</taxon>
        <taxon>metagenomes</taxon>
        <taxon>ecological metagenomes</taxon>
    </lineage>
</organism>
<protein>
    <recommendedName>
        <fullName evidence="1">Right handed beta helix domain-containing protein</fullName>
    </recommendedName>
</protein>
<evidence type="ECO:0000313" key="2">
    <source>
        <dbReference type="EMBL" id="GAH41572.1"/>
    </source>
</evidence>
<comment type="caution">
    <text evidence="2">The sequence shown here is derived from an EMBL/GenBank/DDBJ whole genome shotgun (WGS) entry which is preliminary data.</text>
</comment>
<accession>X1F9E2</accession>
<dbReference type="AlphaFoldDB" id="X1F9E2"/>
<dbReference type="Pfam" id="PF13229">
    <property type="entry name" value="Beta_helix"/>
    <property type="match status" value="1"/>
</dbReference>
<dbReference type="InterPro" id="IPR012334">
    <property type="entry name" value="Pectin_lyas_fold"/>
</dbReference>
<name>X1F9E2_9ZZZZ</name>
<feature type="domain" description="Right handed beta helix" evidence="1">
    <location>
        <begin position="223"/>
        <end position="389"/>
    </location>
</feature>
<dbReference type="SUPFAM" id="SSF51126">
    <property type="entry name" value="Pectin lyase-like"/>
    <property type="match status" value="1"/>
</dbReference>
<proteinExistence type="predicted"/>
<evidence type="ECO:0000259" key="1">
    <source>
        <dbReference type="Pfam" id="PF13229"/>
    </source>
</evidence>
<dbReference type="Gene3D" id="2.160.20.10">
    <property type="entry name" value="Single-stranded right-handed beta-helix, Pectin lyase-like"/>
    <property type="match status" value="1"/>
</dbReference>
<gene>
    <name evidence="2" type="ORF">S03H2_11359</name>
</gene>
<dbReference type="InterPro" id="IPR039448">
    <property type="entry name" value="Beta_helix"/>
</dbReference>